<protein>
    <submittedName>
        <fullName evidence="2">Uncharacterized protein</fullName>
    </submittedName>
</protein>
<keyword evidence="3" id="KW-1185">Reference proteome</keyword>
<proteinExistence type="predicted"/>
<organism evidence="2 3">
    <name type="scientific">Streptomyces xiamenensis</name>
    <dbReference type="NCBI Taxonomy" id="408015"/>
    <lineage>
        <taxon>Bacteria</taxon>
        <taxon>Bacillati</taxon>
        <taxon>Actinomycetota</taxon>
        <taxon>Actinomycetes</taxon>
        <taxon>Kitasatosporales</taxon>
        <taxon>Streptomycetaceae</taxon>
        <taxon>Streptomyces</taxon>
    </lineage>
</organism>
<dbReference type="KEGG" id="sxi:SXIM_05780"/>
<dbReference type="PATRIC" id="fig|408015.6.peg.607"/>
<name>A0A0F7FPY0_9ACTN</name>
<feature type="region of interest" description="Disordered" evidence="1">
    <location>
        <begin position="1"/>
        <end position="60"/>
    </location>
</feature>
<dbReference type="Proteomes" id="UP000034034">
    <property type="component" value="Chromosome"/>
</dbReference>
<dbReference type="EMBL" id="CP009922">
    <property type="protein sequence ID" value="AKG41962.1"/>
    <property type="molecule type" value="Genomic_DNA"/>
</dbReference>
<evidence type="ECO:0000313" key="3">
    <source>
        <dbReference type="Proteomes" id="UP000034034"/>
    </source>
</evidence>
<reference evidence="2" key="1">
    <citation type="submission" date="2019-08" db="EMBL/GenBank/DDBJ databases">
        <title>Complete genome sequence of a mangrove-derived Streptomyces xiamenensis.</title>
        <authorList>
            <person name="Xu J."/>
        </authorList>
    </citation>
    <scope>NUCLEOTIDE SEQUENCE</scope>
    <source>
        <strain evidence="2">318</strain>
    </source>
</reference>
<accession>A0A0F7FPY0</accession>
<evidence type="ECO:0000313" key="2">
    <source>
        <dbReference type="EMBL" id="AKG41962.1"/>
    </source>
</evidence>
<dbReference type="AlphaFoldDB" id="A0A0F7FPY0"/>
<gene>
    <name evidence="2" type="ORF">SXIM_05780</name>
</gene>
<sequence>MHTVNPERVQDGEEPDEAEELPPEDDDHAELREMVRHINASSETGLGIKSGGRALGGGVR</sequence>
<dbReference type="STRING" id="408015.SXIM_05780"/>
<evidence type="ECO:0000256" key="1">
    <source>
        <dbReference type="SAM" id="MobiDB-lite"/>
    </source>
</evidence>
<dbReference type="RefSeq" id="WP_046722861.1">
    <property type="nucleotide sequence ID" value="NZ_CP009922.3"/>
</dbReference>
<feature type="compositionally biased region" description="Gly residues" evidence="1">
    <location>
        <begin position="48"/>
        <end position="60"/>
    </location>
</feature>
<feature type="compositionally biased region" description="Acidic residues" evidence="1">
    <location>
        <begin position="12"/>
        <end position="28"/>
    </location>
</feature>
<dbReference type="HOGENOM" id="CLU_2940090_0_0_11"/>